<gene>
    <name evidence="1" type="ORF">CLH61_17975</name>
</gene>
<name>A0A2G1UGG6_9GAMM</name>
<evidence type="ECO:0000313" key="1">
    <source>
        <dbReference type="EMBL" id="PHQ13519.1"/>
    </source>
</evidence>
<reference evidence="1 2" key="1">
    <citation type="submission" date="2017-09" db="EMBL/GenBank/DDBJ databases">
        <title>The draft genome sequences of Marinobacter sp. PWS21.</title>
        <authorList>
            <person name="Cao J."/>
        </authorList>
    </citation>
    <scope>NUCLEOTIDE SEQUENCE [LARGE SCALE GENOMIC DNA]</scope>
    <source>
        <strain evidence="1 2">PWS21</strain>
    </source>
</reference>
<proteinExistence type="predicted"/>
<dbReference type="AlphaFoldDB" id="A0A2G1UGG6"/>
<dbReference type="RefSeq" id="WP_099616079.1">
    <property type="nucleotide sequence ID" value="NZ_KZ319383.1"/>
</dbReference>
<keyword evidence="2" id="KW-1185">Reference proteome</keyword>
<evidence type="ECO:0000313" key="2">
    <source>
        <dbReference type="Proteomes" id="UP000231409"/>
    </source>
</evidence>
<dbReference type="Proteomes" id="UP000231409">
    <property type="component" value="Unassembled WGS sequence"/>
</dbReference>
<sequence>MSEVLKFAFKGNRNYVHGTSLFNALIDAAGQKGLAEGKINVSFKHMTHNPVCILDERAPTAADAVVAKIAGPDGESYSMCINAAAEIEEEAVRQDFDEPEACRGSIVGDKAIVQNHPHHVDRIELLVSLCKKMHLECLDSSKKWVFSRYDGRFPIPAMEKVELRITKQVGTRLTCSDVLVNGEKIADMYFS</sequence>
<organism evidence="1 2">
    <name type="scientific">Marinobacter profundi</name>
    <dbReference type="NCBI Taxonomy" id="2666256"/>
    <lineage>
        <taxon>Bacteria</taxon>
        <taxon>Pseudomonadati</taxon>
        <taxon>Pseudomonadota</taxon>
        <taxon>Gammaproteobacteria</taxon>
        <taxon>Pseudomonadales</taxon>
        <taxon>Marinobacteraceae</taxon>
        <taxon>Marinobacter</taxon>
    </lineage>
</organism>
<accession>A0A2G1UGG6</accession>
<protein>
    <submittedName>
        <fullName evidence="1">Uncharacterized protein</fullName>
    </submittedName>
</protein>
<dbReference type="EMBL" id="NTFH01000024">
    <property type="protein sequence ID" value="PHQ13519.1"/>
    <property type="molecule type" value="Genomic_DNA"/>
</dbReference>
<comment type="caution">
    <text evidence="1">The sequence shown here is derived from an EMBL/GenBank/DDBJ whole genome shotgun (WGS) entry which is preliminary data.</text>
</comment>